<dbReference type="InterPro" id="IPR000884">
    <property type="entry name" value="TSP1_rpt"/>
</dbReference>
<dbReference type="InterPro" id="IPR002035">
    <property type="entry name" value="VWF_A"/>
</dbReference>
<feature type="region of interest" description="Disordered" evidence="3">
    <location>
        <begin position="573"/>
        <end position="622"/>
    </location>
</feature>
<dbReference type="SMART" id="SM00209">
    <property type="entry name" value="TSP1"/>
    <property type="match status" value="6"/>
</dbReference>
<keyword evidence="1" id="KW-0677">Repeat</keyword>
<dbReference type="Pfam" id="PF00090">
    <property type="entry name" value="TSP_1"/>
    <property type="match status" value="4"/>
</dbReference>
<dbReference type="InterPro" id="IPR052065">
    <property type="entry name" value="Compl_asym_regulator"/>
</dbReference>
<dbReference type="PROSITE" id="PS50092">
    <property type="entry name" value="TSP1"/>
    <property type="match status" value="5"/>
</dbReference>
<evidence type="ECO:0000259" key="4">
    <source>
        <dbReference type="PROSITE" id="PS50234"/>
    </source>
</evidence>
<keyword evidence="6" id="KW-1185">Reference proteome</keyword>
<evidence type="ECO:0000256" key="2">
    <source>
        <dbReference type="ARBA" id="ARBA00023157"/>
    </source>
</evidence>
<dbReference type="PRINTS" id="PR00453">
    <property type="entry name" value="VWFADOMAIN"/>
</dbReference>
<dbReference type="Gene3D" id="2.20.100.10">
    <property type="entry name" value="Thrombospondin type-1 (TSP1) repeat"/>
    <property type="match status" value="4"/>
</dbReference>
<reference evidence="5" key="2">
    <citation type="submission" date="2013-10" db="EMBL/GenBank/DDBJ databases">
        <authorList>
            <person name="Aslett M."/>
        </authorList>
    </citation>
    <scope>NUCLEOTIDE SEQUENCE</scope>
    <source>
        <strain evidence="5">Houghton</strain>
    </source>
</reference>
<dbReference type="InterPro" id="IPR036383">
    <property type="entry name" value="TSP1_rpt_sf"/>
</dbReference>
<dbReference type="VEuPathDB" id="ToxoDB:EAH_00011900"/>
<dbReference type="PROSITE" id="PS50234">
    <property type="entry name" value="VWFA"/>
    <property type="match status" value="1"/>
</dbReference>
<dbReference type="SUPFAM" id="SSF53300">
    <property type="entry name" value="vWA-like"/>
    <property type="match status" value="1"/>
</dbReference>
<dbReference type="OrthoDB" id="372508at2759"/>
<evidence type="ECO:0000313" key="6">
    <source>
        <dbReference type="Proteomes" id="UP000018050"/>
    </source>
</evidence>
<dbReference type="Proteomes" id="UP000018050">
    <property type="component" value="Unassembled WGS sequence"/>
</dbReference>
<dbReference type="Pfam" id="PF00092">
    <property type="entry name" value="VWA"/>
    <property type="match status" value="1"/>
</dbReference>
<reference evidence="5" key="1">
    <citation type="submission" date="2013-10" db="EMBL/GenBank/DDBJ databases">
        <title>Genomic analysis of the causative agents of coccidiosis in chickens.</title>
        <authorList>
            <person name="Reid A.J."/>
            <person name="Blake D."/>
            <person name="Billington K."/>
            <person name="Browne H."/>
            <person name="Dunn M."/>
            <person name="Hung S."/>
            <person name="Kawahara F."/>
            <person name="Miranda-Saavedra D."/>
            <person name="Mourier T."/>
            <person name="Nagra H."/>
            <person name="Otto T.D."/>
            <person name="Rawlings N."/>
            <person name="Sanchez A."/>
            <person name="Sanders M."/>
            <person name="Subramaniam C."/>
            <person name="Tay Y."/>
            <person name="Dear P."/>
            <person name="Doerig C."/>
            <person name="Gruber A."/>
            <person name="Parkinson J."/>
            <person name="Shirley M."/>
            <person name="Wan K.L."/>
            <person name="Berriman M."/>
            <person name="Tomley F."/>
            <person name="Pain A."/>
        </authorList>
    </citation>
    <scope>NUCLEOTIDE SEQUENCE</scope>
    <source>
        <strain evidence="5">Houghton</strain>
    </source>
</reference>
<dbReference type="SUPFAM" id="SSF82895">
    <property type="entry name" value="TSP-1 type 1 repeat"/>
    <property type="match status" value="4"/>
</dbReference>
<dbReference type="InterPro" id="IPR036465">
    <property type="entry name" value="vWFA_dom_sf"/>
</dbReference>
<dbReference type="RefSeq" id="XP_013250247.1">
    <property type="nucleotide sequence ID" value="XM_013394793.1"/>
</dbReference>
<evidence type="ECO:0000256" key="1">
    <source>
        <dbReference type="ARBA" id="ARBA00022737"/>
    </source>
</evidence>
<dbReference type="GeneID" id="25269260"/>
<proteinExistence type="predicted"/>
<feature type="compositionally biased region" description="Gly residues" evidence="3">
    <location>
        <begin position="579"/>
        <end position="608"/>
    </location>
</feature>
<dbReference type="SMART" id="SM00327">
    <property type="entry name" value="VWA"/>
    <property type="match status" value="1"/>
</dbReference>
<dbReference type="EMBL" id="HG671066">
    <property type="protein sequence ID" value="CDI79701.1"/>
    <property type="molecule type" value="Genomic_DNA"/>
</dbReference>
<sequence length="764" mass="79741">MAAGSNADQVCTKLLDIVAVVDESGSIGTTNYARVRSFLQGFAQTMPLSPDDVRVGLVTFGTKSVVRWELKDPTAQDVGLFTRAAAKLPYAAGSTFTHLGIKDAGDILFNNKRGGREGAPKMILLMTDGASSRRSQTLAAAEDLRKRGVIFVVLGVGAGVNSSECRSIAGCTSNDCPRYLQSNWESVGNQITGIIKAACVDLAKDAVCSEWSDFGPCEGECGTEGRRISTRVEITPQRPGTPPCPTCEAPQGRSCADQAPGLIREEPCTMPACRADAHCGEFGAWSEWSATCGSATRYREREGYENPPASGGGLSCLEQNPPKFPKEVETVQKVPCPVQQQPGPWGNWSDCSATCGGGTRHRERQGYPQEGELHGGETLEKQGISVRETEACNENPCPVDATCGEWTAYSACTKVCGGGTQERRREPWLDNAQHGGRSCMEQHPEGPVESIECNTQPCPVDEVVGEWQGWGPCSEQCGGGKQVRYRGPSIQEARFGGKTIDEQNDSLPDGQKILTSEERACNEVPCGPCTLPFTEWTACQSCSGSRTRESMVAFDYDDQRCLSSTHEEESCAAHCGESSSGGGGGGVGGGAGGVGGEGSGADQGGDGSSGESSEEEKEEGRGFPTAAVAGGVAGGILAIAAGAGAFYGMSGGAASAAGGTAVEVMGEAGTANPPEVEKESLISAGEQSEILFLYLFLPLVACPGSLDKQGEAAGLAESETGPLLLGLYNAPFPAQHQTAAFVVLVLGGSVKDVLLRRAGIPPQQ</sequence>
<keyword evidence="2" id="KW-1015">Disulfide bond</keyword>
<dbReference type="AlphaFoldDB" id="U6GHG3"/>
<organism evidence="5 6">
    <name type="scientific">Eimeria acervulina</name>
    <name type="common">Coccidian parasite</name>
    <dbReference type="NCBI Taxonomy" id="5801"/>
    <lineage>
        <taxon>Eukaryota</taxon>
        <taxon>Sar</taxon>
        <taxon>Alveolata</taxon>
        <taxon>Apicomplexa</taxon>
        <taxon>Conoidasida</taxon>
        <taxon>Coccidia</taxon>
        <taxon>Eucoccidiorida</taxon>
        <taxon>Eimeriorina</taxon>
        <taxon>Eimeriidae</taxon>
        <taxon>Eimeria</taxon>
    </lineage>
</organism>
<dbReference type="Gene3D" id="3.40.50.410">
    <property type="entry name" value="von Willebrand factor, type A domain"/>
    <property type="match status" value="1"/>
</dbReference>
<evidence type="ECO:0000256" key="3">
    <source>
        <dbReference type="SAM" id="MobiDB-lite"/>
    </source>
</evidence>
<dbReference type="PANTHER" id="PTHR22906:SF21">
    <property type="entry name" value="SEMA DOMAIN-CONTAINING PROTEIN"/>
    <property type="match status" value="1"/>
</dbReference>
<gene>
    <name evidence="5" type="ORF">EAH_00011900</name>
</gene>
<evidence type="ECO:0000313" key="5">
    <source>
        <dbReference type="EMBL" id="CDI79701.1"/>
    </source>
</evidence>
<feature type="domain" description="VWFA" evidence="4">
    <location>
        <begin position="16"/>
        <end position="195"/>
    </location>
</feature>
<name>U6GHG3_EIMAC</name>
<accession>U6GHG3</accession>
<dbReference type="OMA" id="DDSDMWM"/>
<protein>
    <submittedName>
        <fullName evidence="5">Microneme protein 2, putative</fullName>
    </submittedName>
</protein>
<dbReference type="PANTHER" id="PTHR22906">
    <property type="entry name" value="PROPERDIN"/>
    <property type="match status" value="1"/>
</dbReference>